<keyword evidence="3" id="KW-1185">Reference proteome</keyword>
<proteinExistence type="predicted"/>
<evidence type="ECO:0000313" key="3">
    <source>
        <dbReference type="Proteomes" id="UP000663981"/>
    </source>
</evidence>
<gene>
    <name evidence="2" type="ORF">I7822_12255</name>
</gene>
<feature type="domain" description="PRC-barrel" evidence="1">
    <location>
        <begin position="93"/>
        <end position="152"/>
    </location>
</feature>
<protein>
    <submittedName>
        <fullName evidence="2">PRC-barrel domain-containing protein</fullName>
    </submittedName>
</protein>
<reference evidence="2 3" key="1">
    <citation type="submission" date="2021-03" db="EMBL/GenBank/DDBJ databases">
        <title>Whole genome sequence of Metabacillus bambusae BG109.</title>
        <authorList>
            <person name="Jeong J.W."/>
        </authorList>
    </citation>
    <scope>NUCLEOTIDE SEQUENCE [LARGE SCALE GENOMIC DNA]</scope>
    <source>
        <strain evidence="2 3">BG109</strain>
    </source>
</reference>
<dbReference type="Proteomes" id="UP000663981">
    <property type="component" value="Unassembled WGS sequence"/>
</dbReference>
<dbReference type="InterPro" id="IPR011033">
    <property type="entry name" value="PRC_barrel-like_sf"/>
</dbReference>
<name>A0ABS3N2I0_9BACI</name>
<sequence>MKKSNELLDLPIISISGVKQIGKIKGLIINPDNFSVDFLTVEQEDWQVGVKAVPFKKIVGVGETAVMVEQDNSVIDLDEIPIVNQLLNKKIHIIGSLVLTRKGFLSGQVSDFYFNEENGQLESLLILSGNNETFLPIENVISLGKEHVIINDSLQEINNQISEQKTNLQQVAPMQTVGETQSFPDRKAALKAKLIELLKGNSIKKDIFSKSGELLFEKGTILSGEDIKVLHDEGAKVLIEISLDLNE</sequence>
<accession>A0ABS3N2I0</accession>
<dbReference type="EMBL" id="JAGDEL010000008">
    <property type="protein sequence ID" value="MBO1512442.1"/>
    <property type="molecule type" value="Genomic_DNA"/>
</dbReference>
<dbReference type="Pfam" id="PF05239">
    <property type="entry name" value="PRC"/>
    <property type="match status" value="1"/>
</dbReference>
<dbReference type="SUPFAM" id="SSF50346">
    <property type="entry name" value="PRC-barrel domain"/>
    <property type="match status" value="2"/>
</dbReference>
<dbReference type="RefSeq" id="WP_207978492.1">
    <property type="nucleotide sequence ID" value="NZ_JAGDEL010000008.1"/>
</dbReference>
<dbReference type="Gene3D" id="2.30.30.240">
    <property type="entry name" value="PRC-barrel domain"/>
    <property type="match status" value="2"/>
</dbReference>
<dbReference type="InterPro" id="IPR027275">
    <property type="entry name" value="PRC-brl_dom"/>
</dbReference>
<evidence type="ECO:0000313" key="2">
    <source>
        <dbReference type="EMBL" id="MBO1512442.1"/>
    </source>
</evidence>
<comment type="caution">
    <text evidence="2">The sequence shown here is derived from an EMBL/GenBank/DDBJ whole genome shotgun (WGS) entry which is preliminary data.</text>
</comment>
<organism evidence="2 3">
    <name type="scientific">Metabacillus bambusae</name>
    <dbReference type="NCBI Taxonomy" id="2795218"/>
    <lineage>
        <taxon>Bacteria</taxon>
        <taxon>Bacillati</taxon>
        <taxon>Bacillota</taxon>
        <taxon>Bacilli</taxon>
        <taxon>Bacillales</taxon>
        <taxon>Bacillaceae</taxon>
        <taxon>Metabacillus</taxon>
    </lineage>
</organism>
<evidence type="ECO:0000259" key="1">
    <source>
        <dbReference type="Pfam" id="PF05239"/>
    </source>
</evidence>